<evidence type="ECO:0000313" key="5">
    <source>
        <dbReference type="EMBL" id="KUJ06533.1"/>
    </source>
</evidence>
<proteinExistence type="inferred from homology"/>
<dbReference type="STRING" id="149040.A0A132B2Q7"/>
<dbReference type="PANTHER" id="PTHR23073">
    <property type="entry name" value="26S PROTEASOME REGULATORY SUBUNIT"/>
    <property type="match status" value="1"/>
</dbReference>
<organism evidence="5 6">
    <name type="scientific">Mollisia scopiformis</name>
    <name type="common">Conifer needle endophyte fungus</name>
    <name type="synonym">Phialocephala scopiformis</name>
    <dbReference type="NCBI Taxonomy" id="149040"/>
    <lineage>
        <taxon>Eukaryota</taxon>
        <taxon>Fungi</taxon>
        <taxon>Dikarya</taxon>
        <taxon>Ascomycota</taxon>
        <taxon>Pezizomycotina</taxon>
        <taxon>Leotiomycetes</taxon>
        <taxon>Helotiales</taxon>
        <taxon>Mollisiaceae</taxon>
        <taxon>Mollisia</taxon>
    </lineage>
</organism>
<keyword evidence="6" id="KW-1185">Reference proteome</keyword>
<dbReference type="InterPro" id="IPR003959">
    <property type="entry name" value="ATPase_AAA_core"/>
</dbReference>
<dbReference type="KEGG" id="psco:LY89DRAFT_726423"/>
<protein>
    <submittedName>
        <fullName evidence="5">p-loop containing nucleoside triphosphate hydrolase protein</fullName>
    </submittedName>
</protein>
<gene>
    <name evidence="5" type="ORF">LY89DRAFT_726423</name>
</gene>
<dbReference type="GeneID" id="28828778"/>
<dbReference type="EMBL" id="KQ947445">
    <property type="protein sequence ID" value="KUJ06533.1"/>
    <property type="molecule type" value="Genomic_DNA"/>
</dbReference>
<evidence type="ECO:0000259" key="4">
    <source>
        <dbReference type="SMART" id="SM00382"/>
    </source>
</evidence>
<dbReference type="InterPro" id="IPR050221">
    <property type="entry name" value="26S_Proteasome_ATPase"/>
</dbReference>
<keyword evidence="5" id="KW-0378">Hydrolase</keyword>
<keyword evidence="2" id="KW-0547">Nucleotide-binding</keyword>
<accession>A0A132B2Q7</accession>
<dbReference type="Proteomes" id="UP000070700">
    <property type="component" value="Unassembled WGS sequence"/>
</dbReference>
<evidence type="ECO:0000313" key="6">
    <source>
        <dbReference type="Proteomes" id="UP000070700"/>
    </source>
</evidence>
<dbReference type="AlphaFoldDB" id="A0A132B2Q7"/>
<dbReference type="OrthoDB" id="2115716at2759"/>
<dbReference type="Gene3D" id="3.40.50.300">
    <property type="entry name" value="P-loop containing nucleotide triphosphate hydrolases"/>
    <property type="match status" value="1"/>
</dbReference>
<dbReference type="GO" id="GO:0008540">
    <property type="term" value="C:proteasome regulatory particle, base subcomplex"/>
    <property type="evidence" value="ECO:0007669"/>
    <property type="project" value="UniProtKB-ARBA"/>
</dbReference>
<name>A0A132B2Q7_MOLSC</name>
<evidence type="ECO:0000256" key="3">
    <source>
        <dbReference type="ARBA" id="ARBA00022840"/>
    </source>
</evidence>
<dbReference type="RefSeq" id="XP_018060888.1">
    <property type="nucleotide sequence ID" value="XM_018219052.1"/>
</dbReference>
<dbReference type="CDD" id="cd19481">
    <property type="entry name" value="RecA-like_protease"/>
    <property type="match status" value="1"/>
</dbReference>
<dbReference type="InParanoid" id="A0A132B2Q7"/>
<dbReference type="InterPro" id="IPR003593">
    <property type="entry name" value="AAA+_ATPase"/>
</dbReference>
<dbReference type="SMART" id="SM00382">
    <property type="entry name" value="AAA"/>
    <property type="match status" value="1"/>
</dbReference>
<dbReference type="Pfam" id="PF00004">
    <property type="entry name" value="AAA"/>
    <property type="match status" value="1"/>
</dbReference>
<dbReference type="SUPFAM" id="SSF52540">
    <property type="entry name" value="P-loop containing nucleoside triphosphate hydrolases"/>
    <property type="match status" value="1"/>
</dbReference>
<evidence type="ECO:0000256" key="1">
    <source>
        <dbReference type="ARBA" id="ARBA00006914"/>
    </source>
</evidence>
<reference evidence="5 6" key="1">
    <citation type="submission" date="2015-10" db="EMBL/GenBank/DDBJ databases">
        <title>Full genome of DAOMC 229536 Phialocephala scopiformis, a fungal endophyte of spruce producing the potent anti-insectan compound rugulosin.</title>
        <authorList>
            <consortium name="DOE Joint Genome Institute"/>
            <person name="Walker A.K."/>
            <person name="Frasz S.L."/>
            <person name="Seifert K.A."/>
            <person name="Miller J.D."/>
            <person name="Mondo S.J."/>
            <person name="Labutti K."/>
            <person name="Lipzen A."/>
            <person name="Dockter R."/>
            <person name="Kennedy M."/>
            <person name="Grigoriev I.V."/>
            <person name="Spatafora J.W."/>
        </authorList>
    </citation>
    <scope>NUCLEOTIDE SEQUENCE [LARGE SCALE GENOMIC DNA]</scope>
    <source>
        <strain evidence="5 6">CBS 120377</strain>
    </source>
</reference>
<dbReference type="InterPro" id="IPR027417">
    <property type="entry name" value="P-loop_NTPase"/>
</dbReference>
<keyword evidence="3" id="KW-0067">ATP-binding</keyword>
<sequence>MASRAEAGRDAFTFIDRTVDIDQDGEPGPPHVFPKFGDLTSAKLPQPIVQLLEDLREKYPDHVVTYADTYSLNLLAFAAAGLATATLDIETDSIFRVRVWQQPIRRGAIGQLAEGRGFAKYRYRWGDEDFILYCITVSIFSMQFVLKEYGPGEGQLSHSAATDTLLAQVGLWSHRTLKGIYVYDLFWRLDLALYEQVQKATWDKVILDPGMKKDLTSVSGRFFDSKAVYDDLGVPWKRGLIFYGPAGNGKTISIKALMHTLAERKDSIPTLYVKSAPRTLDIRNIFALARQMTPCLLVLEDIDTIVTAQTRSYFFNEVDGLENNDGILMVASTNHIDELDPGLSKRPSRFDRKYLFPAPSKAERVQYVQYWRQKLKKKPEVVFPESLVEPIADITHDFSFAYIQEAFVSSLLDIAHHHDDEGEDEEAVDEAGGGDEDLDKYELWRVLKEQVKILRDEMDAEALRVDPDFTTFAAHTAPPASHNYVEDSGYPSTNPEDSNLLHHTYSESSHGSAIHQPLAIRGIHPGDGFSALQPPFSGPACPTFGDSRDQLRGMTWFEIGHK</sequence>
<dbReference type="GO" id="GO:0005524">
    <property type="term" value="F:ATP binding"/>
    <property type="evidence" value="ECO:0007669"/>
    <property type="project" value="UniProtKB-KW"/>
</dbReference>
<feature type="domain" description="AAA+ ATPase" evidence="4">
    <location>
        <begin position="236"/>
        <end position="360"/>
    </location>
</feature>
<evidence type="ECO:0000256" key="2">
    <source>
        <dbReference type="ARBA" id="ARBA00022741"/>
    </source>
</evidence>
<comment type="similarity">
    <text evidence="1">Belongs to the AAA ATPase family.</text>
</comment>
<dbReference type="GO" id="GO:0016887">
    <property type="term" value="F:ATP hydrolysis activity"/>
    <property type="evidence" value="ECO:0007669"/>
    <property type="project" value="InterPro"/>
</dbReference>